<dbReference type="PANTHER" id="PTHR47371">
    <property type="entry name" value="LIPOTEICHOIC ACID SYNTHASE"/>
    <property type="match status" value="1"/>
</dbReference>
<keyword evidence="3" id="KW-1003">Cell membrane</keyword>
<feature type="transmembrane region" description="Helical" evidence="7">
    <location>
        <begin position="12"/>
        <end position="31"/>
    </location>
</feature>
<dbReference type="Proteomes" id="UP000183255">
    <property type="component" value="Unassembled WGS sequence"/>
</dbReference>
<evidence type="ECO:0000313" key="10">
    <source>
        <dbReference type="Proteomes" id="UP000183255"/>
    </source>
</evidence>
<name>A0A1G8JRM4_9CLOT</name>
<comment type="pathway">
    <text evidence="2">Cell wall biogenesis; lipoteichoic acid biosynthesis.</text>
</comment>
<evidence type="ECO:0000256" key="7">
    <source>
        <dbReference type="SAM" id="Phobius"/>
    </source>
</evidence>
<dbReference type="GO" id="GO:0005886">
    <property type="term" value="C:plasma membrane"/>
    <property type="evidence" value="ECO:0007669"/>
    <property type="project" value="UniProtKB-SubCell"/>
</dbReference>
<dbReference type="EMBL" id="FNDZ01000002">
    <property type="protein sequence ID" value="SDI33771.1"/>
    <property type="molecule type" value="Genomic_DNA"/>
</dbReference>
<feature type="transmembrane region" description="Helical" evidence="7">
    <location>
        <begin position="73"/>
        <end position="96"/>
    </location>
</feature>
<evidence type="ECO:0000256" key="2">
    <source>
        <dbReference type="ARBA" id="ARBA00004936"/>
    </source>
</evidence>
<proteinExistence type="predicted"/>
<organism evidence="9 10">
    <name type="scientific">Proteiniclasticum ruminis</name>
    <dbReference type="NCBI Taxonomy" id="398199"/>
    <lineage>
        <taxon>Bacteria</taxon>
        <taxon>Bacillati</taxon>
        <taxon>Bacillota</taxon>
        <taxon>Clostridia</taxon>
        <taxon>Eubacteriales</taxon>
        <taxon>Clostridiaceae</taxon>
        <taxon>Proteiniclasticum</taxon>
    </lineage>
</organism>
<evidence type="ECO:0000259" key="8">
    <source>
        <dbReference type="Pfam" id="PF00884"/>
    </source>
</evidence>
<dbReference type="SUPFAM" id="SSF53649">
    <property type="entry name" value="Alkaline phosphatase-like"/>
    <property type="match status" value="1"/>
</dbReference>
<feature type="transmembrane region" description="Helical" evidence="7">
    <location>
        <begin position="116"/>
        <end position="133"/>
    </location>
</feature>
<dbReference type="GO" id="GO:0016740">
    <property type="term" value="F:transferase activity"/>
    <property type="evidence" value="ECO:0007669"/>
    <property type="project" value="UniProtKB-KW"/>
</dbReference>
<feature type="domain" description="Sulfatase N-terminal" evidence="8">
    <location>
        <begin position="174"/>
        <end position="463"/>
    </location>
</feature>
<evidence type="ECO:0000256" key="4">
    <source>
        <dbReference type="ARBA" id="ARBA00022692"/>
    </source>
</evidence>
<dbReference type="RefSeq" id="WP_051651683.1">
    <property type="nucleotide sequence ID" value="NZ_FNDZ01000002.1"/>
</dbReference>
<dbReference type="CDD" id="cd16015">
    <property type="entry name" value="LTA_synthase"/>
    <property type="match status" value="1"/>
</dbReference>
<dbReference type="InterPro" id="IPR000917">
    <property type="entry name" value="Sulfatase_N"/>
</dbReference>
<keyword evidence="4 7" id="KW-0812">Transmembrane</keyword>
<sequence length="524" mass="59721">MKKIVKTIVHKRYSILVLISLFLSYGLYRLVEWTSRNFADLTMDQVIFHILVPLEGADTSFMTSVFKEVLTPAFLVVLVAGVLLFIHSEISVTTYVNLHFKESGKHYKIPLWSKKIYTRLLVLSCIFLLIFTFDSANKSFALQSYISDQLNSSSFIEDHYVDPVGKLTFPEEKRNLIYIFLESMEFTYTSEENQGAFKDDYIPELLEIAKENYSFSNTSGYGGYKDAFGTSWTMAAMFSHSTGLPLKLPIQGNTMSEYGVFLPGAISIGDILKEHGYSNNLLIGSDATFGGRRNFYLQHGDYDIVDYKRALEEGMIPDGYSVWWGYEDEKLFGFAKEKLLELSEKEEPFNLTMLTADTHHEDGYMGETTEDKFEEQYANVIANSSKQVDDFLSWIKQQDFYENTTVVIVGDHGTMDVDFLDDIDSYYERTMYNVFVNPAKTADTEILKNREFTAFDLFPSTLSSLGVEIEGNKLGLGVDLFSGEKTLLEEYGIQMNTELSRKSLYYTSRFIGGIGADPYQVPDN</sequence>
<keyword evidence="9" id="KW-0808">Transferase</keyword>
<dbReference type="PANTHER" id="PTHR47371:SF3">
    <property type="entry name" value="PHOSPHOGLYCEROL TRANSFERASE I"/>
    <property type="match status" value="1"/>
</dbReference>
<accession>A0A1G8JRM4</accession>
<gene>
    <name evidence="9" type="ORF">SAMN05421804_10289</name>
</gene>
<evidence type="ECO:0000256" key="6">
    <source>
        <dbReference type="ARBA" id="ARBA00023136"/>
    </source>
</evidence>
<dbReference type="AlphaFoldDB" id="A0A1G8JRM4"/>
<keyword evidence="6 7" id="KW-0472">Membrane</keyword>
<dbReference type="Pfam" id="PF00884">
    <property type="entry name" value="Sulfatase"/>
    <property type="match status" value="1"/>
</dbReference>
<evidence type="ECO:0000256" key="1">
    <source>
        <dbReference type="ARBA" id="ARBA00004651"/>
    </source>
</evidence>
<evidence type="ECO:0000256" key="5">
    <source>
        <dbReference type="ARBA" id="ARBA00022989"/>
    </source>
</evidence>
<keyword evidence="5 7" id="KW-1133">Transmembrane helix</keyword>
<evidence type="ECO:0000313" key="9">
    <source>
        <dbReference type="EMBL" id="SDI33771.1"/>
    </source>
</evidence>
<protein>
    <submittedName>
        <fullName evidence="9">Phosphoglycerol transferase</fullName>
    </submittedName>
</protein>
<comment type="subcellular location">
    <subcellularLocation>
        <location evidence="1">Cell membrane</location>
        <topology evidence="1">Multi-pass membrane protein</topology>
    </subcellularLocation>
</comment>
<dbReference type="Gene3D" id="3.40.720.10">
    <property type="entry name" value="Alkaline Phosphatase, subunit A"/>
    <property type="match status" value="1"/>
</dbReference>
<dbReference type="InterPro" id="IPR017850">
    <property type="entry name" value="Alkaline_phosphatase_core_sf"/>
</dbReference>
<reference evidence="9 10" key="1">
    <citation type="submission" date="2016-10" db="EMBL/GenBank/DDBJ databases">
        <authorList>
            <person name="de Groot N.N."/>
        </authorList>
    </citation>
    <scope>NUCLEOTIDE SEQUENCE [LARGE SCALE GENOMIC DNA]</scope>
    <source>
        <strain evidence="9 10">CGMCC 1.5058</strain>
    </source>
</reference>
<evidence type="ECO:0000256" key="3">
    <source>
        <dbReference type="ARBA" id="ARBA00022475"/>
    </source>
</evidence>
<dbReference type="InterPro" id="IPR050448">
    <property type="entry name" value="OpgB/LTA_synthase_biosynth"/>
</dbReference>